<sequence length="183" mass="20037">MRSSTVGTGRPLLSAVLTSVALGLAAGLVLLDRRATRRRERVATPDAEDGRPHPFAPLRGQRYVSLTTFRRSGEAVATPVWFALYNGRLYVTTPPDSGKMKRIRNNPEVLLVPSDAFGREKRLPEGAVRGLASDVANEPTSAAEAELWRKYWLGMRLIKGLGLESDIGEITLEVRPDTSPLSD</sequence>
<dbReference type="InterPro" id="IPR019965">
    <property type="entry name" value="PPOX_F420-dep_Rv2061_put"/>
</dbReference>
<name>A0A023X879_RUBRA</name>
<gene>
    <name evidence="4" type="ORF">RradSPS_2991</name>
    <name evidence="5" type="ORF">SIL72_16075</name>
</gene>
<dbReference type="SUPFAM" id="SSF50475">
    <property type="entry name" value="FMN-binding split barrel"/>
    <property type="match status" value="1"/>
</dbReference>
<dbReference type="RefSeq" id="WP_051590055.1">
    <property type="nucleotide sequence ID" value="NZ_CP007516.1"/>
</dbReference>
<proteinExistence type="predicted"/>
<dbReference type="Gene3D" id="2.30.110.10">
    <property type="entry name" value="Electron Transport, Fmn-binding Protein, Chain A"/>
    <property type="match status" value="1"/>
</dbReference>
<dbReference type="OrthoDB" id="5738083at2"/>
<dbReference type="PANTHER" id="PTHR35176:SF11">
    <property type="entry name" value="PYRIDOXAMINE 5'-PHOSPHATE OXIDASE FAMILY PROTEIN"/>
    <property type="match status" value="1"/>
</dbReference>
<dbReference type="EMBL" id="JAWXXX010000003">
    <property type="protein sequence ID" value="MDX5895547.1"/>
    <property type="molecule type" value="Genomic_DNA"/>
</dbReference>
<dbReference type="GO" id="GO:0070967">
    <property type="term" value="F:coenzyme F420 binding"/>
    <property type="evidence" value="ECO:0007669"/>
    <property type="project" value="TreeGrafter"/>
</dbReference>
<keyword evidence="2" id="KW-1133">Transmembrane helix</keyword>
<reference evidence="4 6" key="1">
    <citation type="submission" date="2014-03" db="EMBL/GenBank/DDBJ databases">
        <title>Complete genome sequence of the Radio-Resistant Rubrobacter radiotolerans RSPS-4.</title>
        <authorList>
            <person name="Egas C.C."/>
            <person name="Barroso C.C."/>
            <person name="Froufe H.J.C."/>
            <person name="Pacheco J.J."/>
            <person name="Albuquerque L.L."/>
            <person name="da Costa M.M.S."/>
        </authorList>
    </citation>
    <scope>NUCLEOTIDE SEQUENCE [LARGE SCALE GENOMIC DNA]</scope>
    <source>
        <strain evidence="4 6">RSPS-4</strain>
        <plasmid evidence="4 6">2</plasmid>
    </source>
</reference>
<dbReference type="PATRIC" id="fig|42256.3.peg.3040"/>
<keyword evidence="2" id="KW-0472">Membrane</keyword>
<keyword evidence="1 5" id="KW-0560">Oxidoreductase</keyword>
<dbReference type="GO" id="GO:0005829">
    <property type="term" value="C:cytosol"/>
    <property type="evidence" value="ECO:0007669"/>
    <property type="project" value="TreeGrafter"/>
</dbReference>
<evidence type="ECO:0000313" key="5">
    <source>
        <dbReference type="EMBL" id="MDX5895547.1"/>
    </source>
</evidence>
<dbReference type="EMBL" id="CP007516">
    <property type="protein sequence ID" value="AHY48274.1"/>
    <property type="molecule type" value="Genomic_DNA"/>
</dbReference>
<dbReference type="Proteomes" id="UP001281130">
    <property type="component" value="Unassembled WGS sequence"/>
</dbReference>
<dbReference type="AlphaFoldDB" id="A0A023X879"/>
<dbReference type="InterPro" id="IPR011576">
    <property type="entry name" value="Pyridox_Oxase_N"/>
</dbReference>
<geneLocation type="plasmid" evidence="4">
    <name>2</name>
</geneLocation>
<reference evidence="5" key="2">
    <citation type="submission" date="2023-11" db="EMBL/GenBank/DDBJ databases">
        <title>MicrobeMod: A computational toolkit for identifying prokaryotic methylation and restriction-modification with nanopore sequencing.</title>
        <authorList>
            <person name="Crits-Christoph A."/>
            <person name="Kang S.C."/>
            <person name="Lee H."/>
            <person name="Ostrov N."/>
        </authorList>
    </citation>
    <scope>NUCLEOTIDE SEQUENCE</scope>
    <source>
        <strain evidence="5">ATCC 51242</strain>
    </source>
</reference>
<dbReference type="InterPro" id="IPR052019">
    <property type="entry name" value="F420H2_bilvrd_red/Heme_oxyg"/>
</dbReference>
<dbReference type="PANTHER" id="PTHR35176">
    <property type="entry name" value="HEME OXYGENASE HI_0854-RELATED"/>
    <property type="match status" value="1"/>
</dbReference>
<dbReference type="KEGG" id="rrd:RradSPS_2991"/>
<dbReference type="InterPro" id="IPR012349">
    <property type="entry name" value="Split_barrel_FMN-bd"/>
</dbReference>
<protein>
    <submittedName>
        <fullName evidence="5">PPOX class F420-dependent oxidoreductase</fullName>
        <ecNumber evidence="5">1.-.-.-</ecNumber>
    </submittedName>
    <submittedName>
        <fullName evidence="4">PPOX class probable F420-dependent enzyme, Rv2061 family</fullName>
    </submittedName>
</protein>
<evidence type="ECO:0000259" key="3">
    <source>
        <dbReference type="Pfam" id="PF01243"/>
    </source>
</evidence>
<accession>A0A023X879</accession>
<dbReference type="EC" id="1.-.-.-" evidence="5"/>
<feature type="transmembrane region" description="Helical" evidence="2">
    <location>
        <begin position="12"/>
        <end position="31"/>
    </location>
</feature>
<feature type="domain" description="Pyridoxamine 5'-phosphate oxidase N-terminal" evidence="3">
    <location>
        <begin position="58"/>
        <end position="113"/>
    </location>
</feature>
<dbReference type="eggNOG" id="COG3467">
    <property type="taxonomic scope" value="Bacteria"/>
</dbReference>
<keyword evidence="2" id="KW-0812">Transmembrane</keyword>
<organism evidence="4 6">
    <name type="scientific">Rubrobacter radiotolerans</name>
    <name type="common">Arthrobacter radiotolerans</name>
    <dbReference type="NCBI Taxonomy" id="42256"/>
    <lineage>
        <taxon>Bacteria</taxon>
        <taxon>Bacillati</taxon>
        <taxon>Actinomycetota</taxon>
        <taxon>Rubrobacteria</taxon>
        <taxon>Rubrobacterales</taxon>
        <taxon>Rubrobacteraceae</taxon>
        <taxon>Rubrobacter</taxon>
    </lineage>
</organism>
<evidence type="ECO:0000313" key="6">
    <source>
        <dbReference type="Proteomes" id="UP000025229"/>
    </source>
</evidence>
<evidence type="ECO:0000256" key="1">
    <source>
        <dbReference type="ARBA" id="ARBA00023002"/>
    </source>
</evidence>
<dbReference type="NCBIfam" id="TIGR03666">
    <property type="entry name" value="Rv2061_F420"/>
    <property type="match status" value="1"/>
</dbReference>
<evidence type="ECO:0000313" key="4">
    <source>
        <dbReference type="EMBL" id="AHY48274.1"/>
    </source>
</evidence>
<evidence type="ECO:0000256" key="2">
    <source>
        <dbReference type="SAM" id="Phobius"/>
    </source>
</evidence>
<keyword evidence="4" id="KW-0614">Plasmid</keyword>
<dbReference type="Pfam" id="PF01243">
    <property type="entry name" value="PNPOx_N"/>
    <property type="match status" value="1"/>
</dbReference>
<keyword evidence="6" id="KW-1185">Reference proteome</keyword>
<dbReference type="Proteomes" id="UP000025229">
    <property type="component" value="Plasmid 2"/>
</dbReference>
<dbReference type="HOGENOM" id="CLU_1474151_0_0_11"/>
<dbReference type="GO" id="GO:0016627">
    <property type="term" value="F:oxidoreductase activity, acting on the CH-CH group of donors"/>
    <property type="evidence" value="ECO:0007669"/>
    <property type="project" value="TreeGrafter"/>
</dbReference>